<protein>
    <submittedName>
        <fullName evidence="2">Uncharacterized protein</fullName>
    </submittedName>
</protein>
<dbReference type="STRING" id="1802306.A3C72_01490"/>
<comment type="caution">
    <text evidence="2">The sequence shown here is derived from an EMBL/GenBank/DDBJ whole genome shotgun (WGS) entry which is preliminary data.</text>
</comment>
<name>A0A1G2MG37_9BACT</name>
<evidence type="ECO:0000313" key="2">
    <source>
        <dbReference type="EMBL" id="OHA22119.1"/>
    </source>
</evidence>
<evidence type="ECO:0000313" key="3">
    <source>
        <dbReference type="Proteomes" id="UP000177130"/>
    </source>
</evidence>
<proteinExistence type="predicted"/>
<reference evidence="2 3" key="1">
    <citation type="journal article" date="2016" name="Nat. Commun.">
        <title>Thousands of microbial genomes shed light on interconnected biogeochemical processes in an aquifer system.</title>
        <authorList>
            <person name="Anantharaman K."/>
            <person name="Brown C.T."/>
            <person name="Hug L.A."/>
            <person name="Sharon I."/>
            <person name="Castelle C.J."/>
            <person name="Probst A.J."/>
            <person name="Thomas B.C."/>
            <person name="Singh A."/>
            <person name="Wilkins M.J."/>
            <person name="Karaoz U."/>
            <person name="Brodie E.L."/>
            <person name="Williams K.H."/>
            <person name="Hubbard S.S."/>
            <person name="Banfield J.F."/>
        </authorList>
    </citation>
    <scope>NUCLEOTIDE SEQUENCE [LARGE SCALE GENOMIC DNA]</scope>
</reference>
<dbReference type="EMBL" id="MHRK01000059">
    <property type="protein sequence ID" value="OHA22119.1"/>
    <property type="molecule type" value="Genomic_DNA"/>
</dbReference>
<accession>A0A1G2MG37</accession>
<keyword evidence="1" id="KW-1133">Transmembrane helix</keyword>
<gene>
    <name evidence="2" type="ORF">A3C72_01490</name>
</gene>
<sequence length="118" mass="13071">MKKKLLYIGIVAIVLVGGFAIYSYPSASLAKCPSAYGTDEAGSAEYLAATNKWTNDFFDTNPDATLMEWAEARRRFWIANDCTKELQAYENAKAGKVDPKKMQEVEGILRDAINNPTP</sequence>
<keyword evidence="1" id="KW-0472">Membrane</keyword>
<organism evidence="2 3">
    <name type="scientific">Candidatus Taylorbacteria bacterium RIFCSPHIGHO2_02_FULL_43_32b</name>
    <dbReference type="NCBI Taxonomy" id="1802306"/>
    <lineage>
        <taxon>Bacteria</taxon>
        <taxon>Candidatus Tayloriibacteriota</taxon>
    </lineage>
</organism>
<keyword evidence="1" id="KW-0812">Transmembrane</keyword>
<dbReference type="Proteomes" id="UP000177130">
    <property type="component" value="Unassembled WGS sequence"/>
</dbReference>
<feature type="transmembrane region" description="Helical" evidence="1">
    <location>
        <begin position="5"/>
        <end position="24"/>
    </location>
</feature>
<evidence type="ECO:0000256" key="1">
    <source>
        <dbReference type="SAM" id="Phobius"/>
    </source>
</evidence>
<dbReference type="AlphaFoldDB" id="A0A1G2MG37"/>